<evidence type="ECO:0000256" key="11">
    <source>
        <dbReference type="ARBA" id="ARBA00023316"/>
    </source>
</evidence>
<comment type="catalytic activity">
    <reaction evidence="12">
        <text>Preferential cleavage: (Ac)2-L-Lys-D-Ala-|-D-Ala. Also transpeptidation of peptidyl-alanyl moieties that are N-acyl substituents of D-alanine.</text>
        <dbReference type="EC" id="3.4.16.4"/>
    </reaction>
</comment>
<dbReference type="GO" id="GO:0009252">
    <property type="term" value="P:peptidoglycan biosynthetic process"/>
    <property type="evidence" value="ECO:0007669"/>
    <property type="project" value="UniProtKB-UniPathway"/>
</dbReference>
<dbReference type="GO" id="GO:0071555">
    <property type="term" value="P:cell wall organization"/>
    <property type="evidence" value="ECO:0007669"/>
    <property type="project" value="UniProtKB-KW"/>
</dbReference>
<dbReference type="SUPFAM" id="SSF69189">
    <property type="entry name" value="Penicillin-binding protein associated domain"/>
    <property type="match status" value="1"/>
</dbReference>
<evidence type="ECO:0000256" key="8">
    <source>
        <dbReference type="ARBA" id="ARBA00022801"/>
    </source>
</evidence>
<dbReference type="PANTHER" id="PTHR21581">
    <property type="entry name" value="D-ALANYL-D-ALANINE CARBOXYPEPTIDASE"/>
    <property type="match status" value="1"/>
</dbReference>
<evidence type="ECO:0000313" key="18">
    <source>
        <dbReference type="EMBL" id="RPF49632.1"/>
    </source>
</evidence>
<keyword evidence="19" id="KW-1185">Reference proteome</keyword>
<evidence type="ECO:0000256" key="14">
    <source>
        <dbReference type="PIRSR" id="PIRSR618044-2"/>
    </source>
</evidence>
<dbReference type="PRINTS" id="PR00725">
    <property type="entry name" value="DADACBPTASE1"/>
</dbReference>
<reference evidence="18 19" key="1">
    <citation type="submission" date="2018-11" db="EMBL/GenBank/DDBJ databases">
        <title>Genomic Encyclopedia of Type Strains, Phase IV (KMG-IV): sequencing the most valuable type-strain genomes for metagenomic binning, comparative biology and taxonomic classification.</title>
        <authorList>
            <person name="Goeker M."/>
        </authorList>
    </citation>
    <scope>NUCLEOTIDE SEQUENCE [LARGE SCALE GENOMIC DNA]</scope>
    <source>
        <strain evidence="18 19">DSM 102936</strain>
    </source>
</reference>
<dbReference type="RefSeq" id="WP_123927390.1">
    <property type="nucleotide sequence ID" value="NZ_RKRE01000001.1"/>
</dbReference>
<keyword evidence="8" id="KW-0378">Hydrolase</keyword>
<feature type="active site" description="Proton acceptor" evidence="13">
    <location>
        <position position="65"/>
    </location>
</feature>
<dbReference type="InterPro" id="IPR018044">
    <property type="entry name" value="Peptidase_S11"/>
</dbReference>
<dbReference type="GO" id="GO:0006508">
    <property type="term" value="P:proteolysis"/>
    <property type="evidence" value="ECO:0007669"/>
    <property type="project" value="UniProtKB-KW"/>
</dbReference>
<dbReference type="Gene3D" id="2.60.410.10">
    <property type="entry name" value="D-Ala-D-Ala carboxypeptidase, C-terminal domain"/>
    <property type="match status" value="1"/>
</dbReference>
<dbReference type="UniPathway" id="UPA00219"/>
<dbReference type="InterPro" id="IPR001967">
    <property type="entry name" value="Peptidase_S11_N"/>
</dbReference>
<dbReference type="PANTHER" id="PTHR21581:SF6">
    <property type="entry name" value="TRAFFICKING PROTEIN PARTICLE COMPLEX SUBUNIT 12"/>
    <property type="match status" value="1"/>
</dbReference>
<dbReference type="EC" id="3.4.16.4" evidence="4"/>
<dbReference type="GO" id="GO:0009002">
    <property type="term" value="F:serine-type D-Ala-D-Ala carboxypeptidase activity"/>
    <property type="evidence" value="ECO:0007669"/>
    <property type="project" value="UniProtKB-EC"/>
</dbReference>
<evidence type="ECO:0000256" key="1">
    <source>
        <dbReference type="ARBA" id="ARBA00003217"/>
    </source>
</evidence>
<evidence type="ECO:0000256" key="2">
    <source>
        <dbReference type="ARBA" id="ARBA00004752"/>
    </source>
</evidence>
<dbReference type="GO" id="GO:0008360">
    <property type="term" value="P:regulation of cell shape"/>
    <property type="evidence" value="ECO:0007669"/>
    <property type="project" value="UniProtKB-KW"/>
</dbReference>
<feature type="active site" evidence="13">
    <location>
        <position position="122"/>
    </location>
</feature>
<evidence type="ECO:0000256" key="10">
    <source>
        <dbReference type="ARBA" id="ARBA00022984"/>
    </source>
</evidence>
<keyword evidence="5 18" id="KW-0121">Carboxypeptidase</keyword>
<feature type="active site" description="Acyl-ester intermediate" evidence="13">
    <location>
        <position position="62"/>
    </location>
</feature>
<dbReference type="Pfam" id="PF00768">
    <property type="entry name" value="Peptidase_S11"/>
    <property type="match status" value="1"/>
</dbReference>
<feature type="domain" description="Peptidase S11 D-Ala-D-Ala carboxypeptidase A C-terminal" evidence="17">
    <location>
        <begin position="275"/>
        <end position="365"/>
    </location>
</feature>
<evidence type="ECO:0000256" key="4">
    <source>
        <dbReference type="ARBA" id="ARBA00012448"/>
    </source>
</evidence>
<keyword evidence="6" id="KW-0645">Protease</keyword>
<evidence type="ECO:0000256" key="5">
    <source>
        <dbReference type="ARBA" id="ARBA00022645"/>
    </source>
</evidence>
<evidence type="ECO:0000256" key="3">
    <source>
        <dbReference type="ARBA" id="ARBA00007164"/>
    </source>
</evidence>
<dbReference type="AlphaFoldDB" id="A0A3N5BPT1"/>
<evidence type="ECO:0000313" key="19">
    <source>
        <dbReference type="Proteomes" id="UP000282654"/>
    </source>
</evidence>
<comment type="caution">
    <text evidence="18">The sequence shown here is derived from an EMBL/GenBank/DDBJ whole genome shotgun (WGS) entry which is preliminary data.</text>
</comment>
<protein>
    <recommendedName>
        <fullName evidence="4">serine-type D-Ala-D-Ala carboxypeptidase</fullName>
        <ecNumber evidence="4">3.4.16.4</ecNumber>
    </recommendedName>
</protein>
<organism evidence="18 19">
    <name type="scientific">Thermodesulfitimonas autotrophica</name>
    <dbReference type="NCBI Taxonomy" id="1894989"/>
    <lineage>
        <taxon>Bacteria</taxon>
        <taxon>Bacillati</taxon>
        <taxon>Bacillota</taxon>
        <taxon>Clostridia</taxon>
        <taxon>Thermoanaerobacterales</taxon>
        <taxon>Thermoanaerobacteraceae</taxon>
        <taxon>Thermodesulfitimonas</taxon>
    </lineage>
</organism>
<keyword evidence="9" id="KW-0133">Cell shape</keyword>
<dbReference type="OrthoDB" id="9791132at2"/>
<dbReference type="InterPro" id="IPR015956">
    <property type="entry name" value="Peniciliin-bd_prot_C_sf"/>
</dbReference>
<gene>
    <name evidence="18" type="ORF">EDD75_0451</name>
</gene>
<name>A0A3N5BPT1_9THEO</name>
<comment type="pathway">
    <text evidence="2">Cell wall biogenesis; peptidoglycan biosynthesis.</text>
</comment>
<evidence type="ECO:0000256" key="6">
    <source>
        <dbReference type="ARBA" id="ARBA00022670"/>
    </source>
</evidence>
<evidence type="ECO:0000256" key="7">
    <source>
        <dbReference type="ARBA" id="ARBA00022729"/>
    </source>
</evidence>
<keyword evidence="11" id="KW-0961">Cell wall biogenesis/degradation</keyword>
<keyword evidence="10" id="KW-0573">Peptidoglycan synthesis</keyword>
<comment type="function">
    <text evidence="1">Removes C-terminal D-alanyl residues from sugar-peptide cell wall precursors.</text>
</comment>
<comment type="similarity">
    <text evidence="3 15">Belongs to the peptidase S11 family.</text>
</comment>
<feature type="binding site" evidence="14">
    <location>
        <position position="225"/>
    </location>
    <ligand>
        <name>substrate</name>
    </ligand>
</feature>
<dbReference type="Proteomes" id="UP000282654">
    <property type="component" value="Unassembled WGS sequence"/>
</dbReference>
<evidence type="ECO:0000256" key="9">
    <source>
        <dbReference type="ARBA" id="ARBA00022960"/>
    </source>
</evidence>
<evidence type="ECO:0000256" key="15">
    <source>
        <dbReference type="RuleBase" id="RU004016"/>
    </source>
</evidence>
<feature type="chain" id="PRO_5018318321" description="serine-type D-Ala-D-Ala carboxypeptidase" evidence="16">
    <location>
        <begin position="25"/>
        <end position="382"/>
    </location>
</feature>
<accession>A0A3N5BPT1</accession>
<dbReference type="EMBL" id="RKRE01000001">
    <property type="protein sequence ID" value="RPF49632.1"/>
    <property type="molecule type" value="Genomic_DNA"/>
</dbReference>
<evidence type="ECO:0000256" key="12">
    <source>
        <dbReference type="ARBA" id="ARBA00034000"/>
    </source>
</evidence>
<keyword evidence="7 16" id="KW-0732">Signal</keyword>
<dbReference type="Gene3D" id="3.40.710.10">
    <property type="entry name" value="DD-peptidase/beta-lactamase superfamily"/>
    <property type="match status" value="1"/>
</dbReference>
<evidence type="ECO:0000256" key="16">
    <source>
        <dbReference type="SAM" id="SignalP"/>
    </source>
</evidence>
<evidence type="ECO:0000259" key="17">
    <source>
        <dbReference type="SMART" id="SM00936"/>
    </source>
</evidence>
<feature type="signal peptide" evidence="16">
    <location>
        <begin position="1"/>
        <end position="24"/>
    </location>
</feature>
<dbReference type="InterPro" id="IPR012338">
    <property type="entry name" value="Beta-lactam/transpept-like"/>
</dbReference>
<dbReference type="SUPFAM" id="SSF56601">
    <property type="entry name" value="beta-lactamase/transpeptidase-like"/>
    <property type="match status" value="1"/>
</dbReference>
<dbReference type="InterPro" id="IPR012907">
    <property type="entry name" value="Peptidase_S11_C"/>
</dbReference>
<dbReference type="SMART" id="SM00936">
    <property type="entry name" value="PBP5_C"/>
    <property type="match status" value="1"/>
</dbReference>
<sequence length="382" mass="42119">MPRRLVFLEIFLLSLWFLAPPARAAAAVPEFTTTAKSAVLMEAHNGRVLWAKEPHRRQPIASMVKMMTLLLAVEAVEQGKVKLADVVTASDYAAGMGGSQIFLAPQEEMSLRDLLIAVATASANDASVAVAEHVAGSAEGFVAAMNERARELGLKNTRYVNPTGLPAPGQYSTAYDQAVLLREALRHPLFRELTQIKEYDLRDGKFKLWNTNKLLWWYKGTDAGKTGWTEEAGFCLASSVIRDGLRLIGVVLGCPEQKSHFRESIRLYNWGFTRYQAVRLAPAQLRVATLPVERGVVDSVDVLTGSEITLVVPRGQDKGITRRLLLPPRLEAPVYKGQAVGAWQVLKEGKEVLRVELVAARDVGRAGFFGLLYKACRQVYGM</sequence>
<evidence type="ECO:0000256" key="13">
    <source>
        <dbReference type="PIRSR" id="PIRSR618044-1"/>
    </source>
</evidence>
<dbReference type="InterPro" id="IPR037167">
    <property type="entry name" value="Peptidase_S11_C_sf"/>
</dbReference>
<dbReference type="Pfam" id="PF07943">
    <property type="entry name" value="PBP5_C"/>
    <property type="match status" value="1"/>
</dbReference>
<proteinExistence type="inferred from homology"/>